<protein>
    <submittedName>
        <fullName evidence="2">Antibiotic biosynthesis monooxygenase</fullName>
    </submittedName>
</protein>
<dbReference type="Gene3D" id="3.30.70.100">
    <property type="match status" value="1"/>
</dbReference>
<dbReference type="SUPFAM" id="SSF54909">
    <property type="entry name" value="Dimeric alpha+beta barrel"/>
    <property type="match status" value="1"/>
</dbReference>
<reference evidence="2" key="1">
    <citation type="submission" date="2022-09" db="EMBL/GenBank/DDBJ databases">
        <title>Diverse halophilic archaea isolated from saline environments.</title>
        <authorList>
            <person name="Cui H.-L."/>
        </authorList>
    </citation>
    <scope>NUCLEOTIDE SEQUENCE</scope>
    <source>
        <strain evidence="2">ZS-35-S2</strain>
    </source>
</reference>
<keyword evidence="2" id="KW-0560">Oxidoreductase</keyword>
<evidence type="ECO:0000313" key="3">
    <source>
        <dbReference type="Proteomes" id="UP001057580"/>
    </source>
</evidence>
<accession>A0A9E7R189</accession>
<dbReference type="PANTHER" id="PTHR33336">
    <property type="entry name" value="QUINOL MONOOXYGENASE YGIN-RELATED"/>
    <property type="match status" value="1"/>
</dbReference>
<keyword evidence="3" id="KW-1185">Reference proteome</keyword>
<keyword evidence="2" id="KW-0503">Monooxygenase</keyword>
<dbReference type="Pfam" id="PF03992">
    <property type="entry name" value="ABM"/>
    <property type="match status" value="1"/>
</dbReference>
<dbReference type="PANTHER" id="PTHR33336:SF15">
    <property type="entry name" value="ABM DOMAIN-CONTAINING PROTEIN"/>
    <property type="match status" value="1"/>
</dbReference>
<dbReference type="GO" id="GO:0004497">
    <property type="term" value="F:monooxygenase activity"/>
    <property type="evidence" value="ECO:0007669"/>
    <property type="project" value="UniProtKB-KW"/>
</dbReference>
<dbReference type="PROSITE" id="PS51725">
    <property type="entry name" value="ABM"/>
    <property type="match status" value="1"/>
</dbReference>
<dbReference type="GeneID" id="74944072"/>
<evidence type="ECO:0000313" key="2">
    <source>
        <dbReference type="EMBL" id="UWM53741.1"/>
    </source>
</evidence>
<dbReference type="InterPro" id="IPR050744">
    <property type="entry name" value="AI-2_Isomerase_LsrG"/>
</dbReference>
<feature type="domain" description="ABM" evidence="1">
    <location>
        <begin position="3"/>
        <end position="91"/>
    </location>
</feature>
<name>A0A9E7R189_9EURY</name>
<dbReference type="KEGG" id="ssai:N0B31_16580"/>
<dbReference type="InterPro" id="IPR011008">
    <property type="entry name" value="Dimeric_a/b-barrel"/>
</dbReference>
<gene>
    <name evidence="2" type="ORF">N0B31_16580</name>
</gene>
<dbReference type="AlphaFoldDB" id="A0A9E7R189"/>
<sequence length="101" mass="11348">MTIVQYAIIPIDPDERDAAMEALTELGEASREEDGVVDYRVTTDVDDEHTVRIFEEYEDEDAVNAHMTSEHFEAFQGKVGGFAGGPVELYKYDVAEKSQLM</sequence>
<dbReference type="RefSeq" id="WP_260592735.1">
    <property type="nucleotide sequence ID" value="NZ_CP104003.1"/>
</dbReference>
<proteinExistence type="predicted"/>
<evidence type="ECO:0000259" key="1">
    <source>
        <dbReference type="PROSITE" id="PS51725"/>
    </source>
</evidence>
<dbReference type="InterPro" id="IPR007138">
    <property type="entry name" value="ABM_dom"/>
</dbReference>
<dbReference type="EMBL" id="CP104003">
    <property type="protein sequence ID" value="UWM53741.1"/>
    <property type="molecule type" value="Genomic_DNA"/>
</dbReference>
<organism evidence="2 3">
    <name type="scientific">Salinirubellus salinus</name>
    <dbReference type="NCBI Taxonomy" id="1364945"/>
    <lineage>
        <taxon>Archaea</taxon>
        <taxon>Methanobacteriati</taxon>
        <taxon>Methanobacteriota</taxon>
        <taxon>Stenosarchaea group</taxon>
        <taxon>Halobacteria</taxon>
        <taxon>Halobacteriales</taxon>
        <taxon>Natronomonadaceae</taxon>
        <taxon>Salinirubellus</taxon>
    </lineage>
</organism>
<dbReference type="Proteomes" id="UP001057580">
    <property type="component" value="Chromosome"/>
</dbReference>